<gene>
    <name evidence="12" type="primary">atoC</name>
    <name evidence="12" type="ORF">CLIT_23c04040</name>
</gene>
<sequence>MSKMKILVVDDEIDYRETFKMLLEGRNFTVETAESADVALEKMHNEYFPLVLSDVIMPGTDGIDFLIKAKSEILKPFEIILVTGYGNIQTAISAIKNGAFGFFIKSHNPEELIIEIEKARRSVEMKNKLSMYEKQSGDESYLSTSKNLKMNRVIELAKTVACSDSNVLITGESGVGKEIIAKLIHENSTRADMPFVAINCQSFSDNIIESELFGHEKGAFTGAFGKRIGRFEEASGGTIFMDEIGELSQSTQVKMLRVLENRSVERIGSNKSISVNFRLISATNRSITPGIQDFFREDLFYRINTIELNIPPLRKRKEDIEDLIFFFLNCFNKSTKKNISSISPSTMEFLKGYDYPGNIRELKNIIERLVVTSKGGILNMDYSDSFDSKIKSDNSFSKDCGSIDSFIFEGDNIISYSDAKKNFERYYFEKVMEKFDGNITKAADFINLSRRQLFNKITEFGLK</sequence>
<comment type="function">
    <text evidence="8">May play the central regulatory role in sporulation. It may be an element of the effector pathway responsible for the activation of sporulation genes in response to nutritional stress. Spo0A may act in concert with spo0H (a sigma factor) to control the expression of some genes that are critical to the sporulation process.</text>
</comment>
<evidence type="ECO:0000256" key="6">
    <source>
        <dbReference type="ARBA" id="ARBA00023125"/>
    </source>
</evidence>
<dbReference type="InterPro" id="IPR001789">
    <property type="entry name" value="Sig_transdc_resp-reg_receiver"/>
</dbReference>
<evidence type="ECO:0000256" key="5">
    <source>
        <dbReference type="ARBA" id="ARBA00023015"/>
    </source>
</evidence>
<dbReference type="SUPFAM" id="SSF52172">
    <property type="entry name" value="CheY-like"/>
    <property type="match status" value="1"/>
</dbReference>
<dbReference type="RefSeq" id="WP_038268047.1">
    <property type="nucleotide sequence ID" value="NZ_JJMM01000026.1"/>
</dbReference>
<dbReference type="PROSITE" id="PS00676">
    <property type="entry name" value="SIGMA54_INTERACT_2"/>
    <property type="match status" value="1"/>
</dbReference>
<dbReference type="AlphaFoldDB" id="A0A069RAT8"/>
<organism evidence="12 13">
    <name type="scientific">Peptoclostridium litorale DSM 5388</name>
    <dbReference type="NCBI Taxonomy" id="1121324"/>
    <lineage>
        <taxon>Bacteria</taxon>
        <taxon>Bacillati</taxon>
        <taxon>Bacillota</taxon>
        <taxon>Clostridia</taxon>
        <taxon>Peptostreptococcales</taxon>
        <taxon>Peptoclostridiaceae</taxon>
        <taxon>Peptoclostridium</taxon>
    </lineage>
</organism>
<dbReference type="PROSITE" id="PS00688">
    <property type="entry name" value="SIGMA54_INTERACT_3"/>
    <property type="match status" value="1"/>
</dbReference>
<dbReference type="GO" id="GO:0005524">
    <property type="term" value="F:ATP binding"/>
    <property type="evidence" value="ECO:0007669"/>
    <property type="project" value="UniProtKB-KW"/>
</dbReference>
<dbReference type="GO" id="GO:0006355">
    <property type="term" value="P:regulation of DNA-templated transcription"/>
    <property type="evidence" value="ECO:0007669"/>
    <property type="project" value="InterPro"/>
</dbReference>
<dbReference type="InterPro" id="IPR025943">
    <property type="entry name" value="Sigma_54_int_dom_ATP-bd_2"/>
</dbReference>
<evidence type="ECO:0000259" key="11">
    <source>
        <dbReference type="PROSITE" id="PS50110"/>
    </source>
</evidence>
<dbReference type="GO" id="GO:0000160">
    <property type="term" value="P:phosphorelay signal transduction system"/>
    <property type="evidence" value="ECO:0007669"/>
    <property type="project" value="InterPro"/>
</dbReference>
<evidence type="ECO:0000256" key="9">
    <source>
        <dbReference type="PROSITE-ProRule" id="PRU00169"/>
    </source>
</evidence>
<proteinExistence type="predicted"/>
<dbReference type="CDD" id="cd00009">
    <property type="entry name" value="AAA"/>
    <property type="match status" value="1"/>
</dbReference>
<dbReference type="InterPro" id="IPR025944">
    <property type="entry name" value="Sigma_54_int_dom_CS"/>
</dbReference>
<comment type="caution">
    <text evidence="12">The sequence shown here is derived from an EMBL/GenBank/DDBJ whole genome shotgun (WGS) entry which is preliminary data.</text>
</comment>
<dbReference type="InterPro" id="IPR025662">
    <property type="entry name" value="Sigma_54_int_dom_ATP-bd_1"/>
</dbReference>
<dbReference type="PROSITE" id="PS00675">
    <property type="entry name" value="SIGMA54_INTERACT_1"/>
    <property type="match status" value="1"/>
</dbReference>
<keyword evidence="13" id="KW-1185">Reference proteome</keyword>
<dbReference type="Pfam" id="PF00072">
    <property type="entry name" value="Response_reg"/>
    <property type="match status" value="1"/>
</dbReference>
<dbReference type="FunFam" id="3.40.50.300:FF:000006">
    <property type="entry name" value="DNA-binding transcriptional regulator NtrC"/>
    <property type="match status" value="1"/>
</dbReference>
<dbReference type="STRING" id="1121324.CLIT_23c04040"/>
<evidence type="ECO:0000259" key="10">
    <source>
        <dbReference type="PROSITE" id="PS50045"/>
    </source>
</evidence>
<keyword evidence="7" id="KW-0804">Transcription</keyword>
<dbReference type="SMART" id="SM00448">
    <property type="entry name" value="REC"/>
    <property type="match status" value="1"/>
</dbReference>
<evidence type="ECO:0000256" key="8">
    <source>
        <dbReference type="ARBA" id="ARBA00024867"/>
    </source>
</evidence>
<keyword evidence="2 9" id="KW-0597">Phosphoprotein</keyword>
<dbReference type="Gene3D" id="3.40.50.300">
    <property type="entry name" value="P-loop containing nucleotide triphosphate hydrolases"/>
    <property type="match status" value="1"/>
</dbReference>
<dbReference type="Gene3D" id="3.40.50.2300">
    <property type="match status" value="1"/>
</dbReference>
<dbReference type="Pfam" id="PF02954">
    <property type="entry name" value="HTH_8"/>
    <property type="match status" value="1"/>
</dbReference>
<keyword evidence="4" id="KW-0067">ATP-binding</keyword>
<feature type="domain" description="Sigma-54 factor interaction" evidence="10">
    <location>
        <begin position="143"/>
        <end position="371"/>
    </location>
</feature>
<reference evidence="12 13" key="1">
    <citation type="submission" date="2014-03" db="EMBL/GenBank/DDBJ databases">
        <title>Genome sequence of Clostridium litorale W6, DSM 5388.</title>
        <authorList>
            <person name="Poehlein A."/>
            <person name="Jagirdar A."/>
            <person name="Khonsari B."/>
            <person name="Chibani C.M."/>
            <person name="Gutierrez Gutierrez D.A."/>
            <person name="Davydova E."/>
            <person name="Alghaithi H.S."/>
            <person name="Nair K.P."/>
            <person name="Dhamotharan K."/>
            <person name="Chandran L."/>
            <person name="G W."/>
            <person name="Daniel R."/>
        </authorList>
    </citation>
    <scope>NUCLEOTIDE SEQUENCE [LARGE SCALE GENOMIC DNA]</scope>
    <source>
        <strain evidence="12 13">W6</strain>
    </source>
</reference>
<dbReference type="InterPro" id="IPR003593">
    <property type="entry name" value="AAA+_ATPase"/>
</dbReference>
<dbReference type="Gene3D" id="1.10.8.60">
    <property type="match status" value="1"/>
</dbReference>
<dbReference type="eggNOG" id="COG2204">
    <property type="taxonomic scope" value="Bacteria"/>
</dbReference>
<dbReference type="OrthoDB" id="9803970at2"/>
<dbReference type="InterPro" id="IPR002078">
    <property type="entry name" value="Sigma_54_int"/>
</dbReference>
<dbReference type="PANTHER" id="PTHR32071">
    <property type="entry name" value="TRANSCRIPTIONAL REGULATORY PROTEIN"/>
    <property type="match status" value="1"/>
</dbReference>
<evidence type="ECO:0000256" key="3">
    <source>
        <dbReference type="ARBA" id="ARBA00022741"/>
    </source>
</evidence>
<name>A0A069RAT8_PEPLI</name>
<evidence type="ECO:0000256" key="1">
    <source>
        <dbReference type="ARBA" id="ARBA00018672"/>
    </source>
</evidence>
<keyword evidence="6" id="KW-0238">DNA-binding</keyword>
<evidence type="ECO:0000256" key="4">
    <source>
        <dbReference type="ARBA" id="ARBA00022840"/>
    </source>
</evidence>
<evidence type="ECO:0000313" key="12">
    <source>
        <dbReference type="EMBL" id="KDR94131.1"/>
    </source>
</evidence>
<dbReference type="InterPro" id="IPR009057">
    <property type="entry name" value="Homeodomain-like_sf"/>
</dbReference>
<dbReference type="InterPro" id="IPR058031">
    <property type="entry name" value="AAA_lid_NorR"/>
</dbReference>
<dbReference type="GO" id="GO:0043565">
    <property type="term" value="F:sequence-specific DNA binding"/>
    <property type="evidence" value="ECO:0007669"/>
    <property type="project" value="InterPro"/>
</dbReference>
<dbReference type="InterPro" id="IPR027417">
    <property type="entry name" value="P-loop_NTPase"/>
</dbReference>
<accession>A0A069RAT8</accession>
<dbReference type="InterPro" id="IPR002197">
    <property type="entry name" value="HTH_Fis"/>
</dbReference>
<dbReference type="SUPFAM" id="SSF46689">
    <property type="entry name" value="Homeodomain-like"/>
    <property type="match status" value="1"/>
</dbReference>
<feature type="modified residue" description="4-aspartylphosphate" evidence="9">
    <location>
        <position position="54"/>
    </location>
</feature>
<dbReference type="Gene3D" id="1.10.10.60">
    <property type="entry name" value="Homeodomain-like"/>
    <property type="match status" value="1"/>
</dbReference>
<dbReference type="SMART" id="SM00382">
    <property type="entry name" value="AAA"/>
    <property type="match status" value="1"/>
</dbReference>
<dbReference type="SUPFAM" id="SSF52540">
    <property type="entry name" value="P-loop containing nucleoside triphosphate hydrolases"/>
    <property type="match status" value="1"/>
</dbReference>
<dbReference type="PANTHER" id="PTHR32071:SF17">
    <property type="entry name" value="TRANSCRIPTIONAL REGULATOR (NTRC FAMILY)"/>
    <property type="match status" value="1"/>
</dbReference>
<evidence type="ECO:0000256" key="2">
    <source>
        <dbReference type="ARBA" id="ARBA00022553"/>
    </source>
</evidence>
<dbReference type="EMBL" id="JJMM01000026">
    <property type="protein sequence ID" value="KDR94131.1"/>
    <property type="molecule type" value="Genomic_DNA"/>
</dbReference>
<dbReference type="Pfam" id="PF00158">
    <property type="entry name" value="Sigma54_activat"/>
    <property type="match status" value="1"/>
</dbReference>
<dbReference type="PROSITE" id="PS50110">
    <property type="entry name" value="RESPONSE_REGULATORY"/>
    <property type="match status" value="1"/>
</dbReference>
<dbReference type="Pfam" id="PF25601">
    <property type="entry name" value="AAA_lid_14"/>
    <property type="match status" value="1"/>
</dbReference>
<protein>
    <recommendedName>
        <fullName evidence="1">Stage 0 sporulation protein A homolog</fullName>
    </recommendedName>
</protein>
<evidence type="ECO:0000256" key="7">
    <source>
        <dbReference type="ARBA" id="ARBA00023163"/>
    </source>
</evidence>
<dbReference type="Proteomes" id="UP000027946">
    <property type="component" value="Unassembled WGS sequence"/>
</dbReference>
<dbReference type="InterPro" id="IPR011006">
    <property type="entry name" value="CheY-like_superfamily"/>
</dbReference>
<dbReference type="PROSITE" id="PS50045">
    <property type="entry name" value="SIGMA54_INTERACT_4"/>
    <property type="match status" value="1"/>
</dbReference>
<evidence type="ECO:0000313" key="13">
    <source>
        <dbReference type="Proteomes" id="UP000027946"/>
    </source>
</evidence>
<keyword evidence="3" id="KW-0547">Nucleotide-binding</keyword>
<feature type="domain" description="Response regulatory" evidence="11">
    <location>
        <begin position="5"/>
        <end position="120"/>
    </location>
</feature>
<keyword evidence="5" id="KW-0805">Transcription regulation</keyword>